<comment type="function">
    <text evidence="13">Component of the EKC/KEOPS complex that is required for the formation of a threonylcarbamoyl group on adenosine at position 37 (t(6)A37) in tRNAs that read codons beginning with adenine. The complex is probably involved in the transfer of the threonylcarbamoyl moiety of threonylcarbamoyl-AMP (TC-AMP) to the N6 group of A37. GON7 likely plays a supporting role to the catalytic subunit KAE1 in the complex. The EKC/KEOPS complex also promotes both telomere uncapping and telomere elongation. The complex is required for efficient recruitment of transcriptional coactivators.</text>
</comment>
<evidence type="ECO:0000256" key="9">
    <source>
        <dbReference type="ARBA" id="ARBA00023015"/>
    </source>
</evidence>
<feature type="compositionally biased region" description="Acidic residues" evidence="14">
    <location>
        <begin position="65"/>
        <end position="74"/>
    </location>
</feature>
<evidence type="ECO:0000256" key="2">
    <source>
        <dbReference type="ARBA" id="ARBA00004574"/>
    </source>
</evidence>
<dbReference type="Proteomes" id="UP000799440">
    <property type="component" value="Unassembled WGS sequence"/>
</dbReference>
<keyword evidence="7" id="KW-0819">tRNA processing</keyword>
<feature type="region of interest" description="Disordered" evidence="14">
    <location>
        <begin position="51"/>
        <end position="74"/>
    </location>
</feature>
<evidence type="ECO:0000256" key="6">
    <source>
        <dbReference type="ARBA" id="ARBA00022454"/>
    </source>
</evidence>
<dbReference type="OrthoDB" id="2288868at2759"/>
<keyword evidence="11" id="KW-0804">Transcription</keyword>
<evidence type="ECO:0000256" key="12">
    <source>
        <dbReference type="ARBA" id="ARBA00023242"/>
    </source>
</evidence>
<protein>
    <recommendedName>
        <fullName evidence="5">EKC/KEOPS complex subunit GON7</fullName>
    </recommendedName>
</protein>
<dbReference type="GO" id="GO:0008033">
    <property type="term" value="P:tRNA processing"/>
    <property type="evidence" value="ECO:0007669"/>
    <property type="project" value="UniProtKB-KW"/>
</dbReference>
<dbReference type="AlphaFoldDB" id="A0A6A6V7T2"/>
<dbReference type="GO" id="GO:0000781">
    <property type="term" value="C:chromosome, telomeric region"/>
    <property type="evidence" value="ECO:0007669"/>
    <property type="project" value="UniProtKB-SubCell"/>
</dbReference>
<name>A0A6A6V7T2_9PLEO</name>
<comment type="subunit">
    <text evidence="4">Component of the EKC/KEOPS complex composed of at least BUD32, CGI121, GON7, KAE1 and PCC1; the whole complex dimerizes.</text>
</comment>
<dbReference type="InterPro" id="IPR014849">
    <property type="entry name" value="EKC/KEOPS_Gon7"/>
</dbReference>
<keyword evidence="16" id="KW-1185">Reference proteome</keyword>
<dbReference type="GO" id="GO:0005634">
    <property type="term" value="C:nucleus"/>
    <property type="evidence" value="ECO:0007669"/>
    <property type="project" value="UniProtKB-SubCell"/>
</dbReference>
<keyword evidence="12" id="KW-0539">Nucleus</keyword>
<evidence type="ECO:0000313" key="15">
    <source>
        <dbReference type="EMBL" id="KAF2745946.1"/>
    </source>
</evidence>
<evidence type="ECO:0000313" key="16">
    <source>
        <dbReference type="Proteomes" id="UP000799440"/>
    </source>
</evidence>
<evidence type="ECO:0000256" key="14">
    <source>
        <dbReference type="SAM" id="MobiDB-lite"/>
    </source>
</evidence>
<dbReference type="EMBL" id="MU006580">
    <property type="protein sequence ID" value="KAF2745946.1"/>
    <property type="molecule type" value="Genomic_DNA"/>
</dbReference>
<keyword evidence="9" id="KW-0805">Transcription regulation</keyword>
<proteinExistence type="inferred from homology"/>
<evidence type="ECO:0000256" key="10">
    <source>
        <dbReference type="ARBA" id="ARBA00023159"/>
    </source>
</evidence>
<dbReference type="Pfam" id="PF08738">
    <property type="entry name" value="Gon7"/>
    <property type="match status" value="1"/>
</dbReference>
<evidence type="ECO:0000256" key="8">
    <source>
        <dbReference type="ARBA" id="ARBA00022895"/>
    </source>
</evidence>
<evidence type="ECO:0000256" key="3">
    <source>
        <dbReference type="ARBA" id="ARBA00008529"/>
    </source>
</evidence>
<comment type="similarity">
    <text evidence="3">Belongs to the GON7 family.</text>
</comment>
<evidence type="ECO:0000256" key="5">
    <source>
        <dbReference type="ARBA" id="ARBA00019746"/>
    </source>
</evidence>
<keyword evidence="8" id="KW-0779">Telomere</keyword>
<evidence type="ECO:0000256" key="11">
    <source>
        <dbReference type="ARBA" id="ARBA00023163"/>
    </source>
</evidence>
<keyword evidence="10" id="KW-0010">Activator</keyword>
<keyword evidence="6" id="KW-0158">Chromosome</keyword>
<gene>
    <name evidence="15" type="ORF">M011DRAFT_478712</name>
</gene>
<organism evidence="15 16">
    <name type="scientific">Sporormia fimetaria CBS 119925</name>
    <dbReference type="NCBI Taxonomy" id="1340428"/>
    <lineage>
        <taxon>Eukaryota</taxon>
        <taxon>Fungi</taxon>
        <taxon>Dikarya</taxon>
        <taxon>Ascomycota</taxon>
        <taxon>Pezizomycotina</taxon>
        <taxon>Dothideomycetes</taxon>
        <taxon>Pleosporomycetidae</taxon>
        <taxon>Pleosporales</taxon>
        <taxon>Sporormiaceae</taxon>
        <taxon>Sporormia</taxon>
    </lineage>
</organism>
<reference evidence="15" key="1">
    <citation type="journal article" date="2020" name="Stud. Mycol.">
        <title>101 Dothideomycetes genomes: a test case for predicting lifestyles and emergence of pathogens.</title>
        <authorList>
            <person name="Haridas S."/>
            <person name="Albert R."/>
            <person name="Binder M."/>
            <person name="Bloem J."/>
            <person name="Labutti K."/>
            <person name="Salamov A."/>
            <person name="Andreopoulos B."/>
            <person name="Baker S."/>
            <person name="Barry K."/>
            <person name="Bills G."/>
            <person name="Bluhm B."/>
            <person name="Cannon C."/>
            <person name="Castanera R."/>
            <person name="Culley D."/>
            <person name="Daum C."/>
            <person name="Ezra D."/>
            <person name="Gonzalez J."/>
            <person name="Henrissat B."/>
            <person name="Kuo A."/>
            <person name="Liang C."/>
            <person name="Lipzen A."/>
            <person name="Lutzoni F."/>
            <person name="Magnuson J."/>
            <person name="Mondo S."/>
            <person name="Nolan M."/>
            <person name="Ohm R."/>
            <person name="Pangilinan J."/>
            <person name="Park H.-J."/>
            <person name="Ramirez L."/>
            <person name="Alfaro M."/>
            <person name="Sun H."/>
            <person name="Tritt A."/>
            <person name="Yoshinaga Y."/>
            <person name="Zwiers L.-H."/>
            <person name="Turgeon B."/>
            <person name="Goodwin S."/>
            <person name="Spatafora J."/>
            <person name="Crous P."/>
            <person name="Grigoriev I."/>
        </authorList>
    </citation>
    <scope>NUCLEOTIDE SEQUENCE</scope>
    <source>
        <strain evidence="15">CBS 119925</strain>
    </source>
</reference>
<evidence type="ECO:0000256" key="1">
    <source>
        <dbReference type="ARBA" id="ARBA00004123"/>
    </source>
</evidence>
<evidence type="ECO:0000256" key="7">
    <source>
        <dbReference type="ARBA" id="ARBA00022694"/>
    </source>
</evidence>
<comment type="subcellular location">
    <subcellularLocation>
        <location evidence="2">Chromosome</location>
        <location evidence="2">Telomere</location>
    </subcellularLocation>
    <subcellularLocation>
        <location evidence="1">Nucleus</location>
    </subcellularLocation>
</comment>
<evidence type="ECO:0000256" key="4">
    <source>
        <dbReference type="ARBA" id="ARBA00011534"/>
    </source>
</evidence>
<feature type="compositionally biased region" description="Basic and acidic residues" evidence="14">
    <location>
        <begin position="51"/>
        <end position="64"/>
    </location>
</feature>
<sequence>MGAFIQNVDKDLGAALSTDERVAFLASLQEAVKHIQGDLNDHLTQLMEKDKAANGKVDASKAEDNYGEEVVEED</sequence>
<accession>A0A6A6V7T2</accession>
<evidence type="ECO:0000256" key="13">
    <source>
        <dbReference type="ARBA" id="ARBA00025393"/>
    </source>
</evidence>